<feature type="region of interest" description="Disordered" evidence="3">
    <location>
        <begin position="1"/>
        <end position="39"/>
    </location>
</feature>
<keyword evidence="6" id="KW-1185">Reference proteome</keyword>
<dbReference type="SMART" id="SM00674">
    <property type="entry name" value="CENPB"/>
    <property type="match status" value="1"/>
</dbReference>
<keyword evidence="2" id="KW-0238">DNA-binding</keyword>
<dbReference type="SUPFAM" id="SSF46689">
    <property type="entry name" value="Homeodomain-like"/>
    <property type="match status" value="1"/>
</dbReference>
<evidence type="ECO:0000256" key="2">
    <source>
        <dbReference type="ARBA" id="ARBA00023125"/>
    </source>
</evidence>
<dbReference type="EMBL" id="JAUCMV010000002">
    <property type="protein sequence ID" value="KAK0418266.1"/>
    <property type="molecule type" value="Genomic_DNA"/>
</dbReference>
<organism evidence="5 6">
    <name type="scientific">Steinernema hermaphroditum</name>
    <dbReference type="NCBI Taxonomy" id="289476"/>
    <lineage>
        <taxon>Eukaryota</taxon>
        <taxon>Metazoa</taxon>
        <taxon>Ecdysozoa</taxon>
        <taxon>Nematoda</taxon>
        <taxon>Chromadorea</taxon>
        <taxon>Rhabditida</taxon>
        <taxon>Tylenchina</taxon>
        <taxon>Panagrolaimomorpha</taxon>
        <taxon>Strongyloidoidea</taxon>
        <taxon>Steinernematidae</taxon>
        <taxon>Steinernema</taxon>
    </lineage>
</organism>
<dbReference type="InterPro" id="IPR009057">
    <property type="entry name" value="Homeodomain-like_sf"/>
</dbReference>
<evidence type="ECO:0000256" key="1">
    <source>
        <dbReference type="ARBA" id="ARBA00004123"/>
    </source>
</evidence>
<feature type="compositionally biased region" description="Acidic residues" evidence="3">
    <location>
        <begin position="1"/>
        <end position="24"/>
    </location>
</feature>
<evidence type="ECO:0000313" key="5">
    <source>
        <dbReference type="EMBL" id="KAK0418266.1"/>
    </source>
</evidence>
<feature type="compositionally biased region" description="Basic residues" evidence="3">
    <location>
        <begin position="115"/>
        <end position="125"/>
    </location>
</feature>
<evidence type="ECO:0000256" key="3">
    <source>
        <dbReference type="SAM" id="MobiDB-lite"/>
    </source>
</evidence>
<dbReference type="PROSITE" id="PS51253">
    <property type="entry name" value="HTH_CENPB"/>
    <property type="match status" value="1"/>
</dbReference>
<dbReference type="Pfam" id="PF03221">
    <property type="entry name" value="HTH_Tnp_Tc5"/>
    <property type="match status" value="1"/>
</dbReference>
<dbReference type="AlphaFoldDB" id="A0AA39I5L6"/>
<evidence type="ECO:0000313" key="6">
    <source>
        <dbReference type="Proteomes" id="UP001175271"/>
    </source>
</evidence>
<gene>
    <name evidence="5" type="ORF">QR680_013467</name>
</gene>
<dbReference type="GO" id="GO:0005634">
    <property type="term" value="C:nucleus"/>
    <property type="evidence" value="ECO:0007669"/>
    <property type="project" value="UniProtKB-SubCell"/>
</dbReference>
<protein>
    <recommendedName>
        <fullName evidence="4">HTH CENPB-type domain-containing protein</fullName>
    </recommendedName>
</protein>
<comment type="subcellular location">
    <subcellularLocation>
        <location evidence="1">Nucleus</location>
    </subcellularLocation>
</comment>
<feature type="region of interest" description="Disordered" evidence="3">
    <location>
        <begin position="51"/>
        <end position="132"/>
    </location>
</feature>
<feature type="compositionally biased region" description="Basic and acidic residues" evidence="3">
    <location>
        <begin position="30"/>
        <end position="39"/>
    </location>
</feature>
<dbReference type="GO" id="GO:0003677">
    <property type="term" value="F:DNA binding"/>
    <property type="evidence" value="ECO:0007669"/>
    <property type="project" value="UniProtKB-KW"/>
</dbReference>
<name>A0AA39I5L6_9BILA</name>
<proteinExistence type="predicted"/>
<sequence>MDDDERGAEDVEQGQEGDDGEVPEEGTSGEPKKVALEKDFVVAEVIVEVPRIVMDPDEIVEEPTPSRRSTRSASKKATQSIHETVARRPSVDNSPLIEDSDDHDNDITVVEATPVKRKRGRPRKVPRMDEAETKRLRVSVPPFSSHAEENKKAPTIYRIKDGKLVSSAIACSSTVTPAAAAHRQKPNGNAVQSQQDLGLYEKIGVHIRKAGISSSYCLKKLDDDSVVTKVMEILRPRSGLHSSYDVVTALVRLGVLCVDDPILPSRNNNNNQDESTLIKNLLEQLHQGPSSAPDNSNDDVVVIGESESVSCDVKPSSSEMDSASGELAFNSVLKSIPAKRGKCTFAGLNEAVWKFFVGCADAGVKLNGRILRQRAFSIAKRMDLTTFRASEGWLNAFKYRHKIDFGRMTGSPYDYSNGFEADLESVNSDTRTYNEPTVREVVTNASNLNMSAKSFLLNQTDHFTPETNGEAVSKISANQYVQQIAASKARASVSSEQSANEDVMEVPVEESPPPADTPPIPAVEEVDPGSSTIQSLVRSCVFTVPDERVQAAVDTLRSYILTSNNLDLLKPLSKIQETLAKAAPISQPSVVKTVAAPTPTIASVLAEQVPLQNPVGTSRMLIRRTLPTRTPIKFPEGRTSNIKLFPKVHYQPTLPDDPTKTHCQPSFPDDSTE</sequence>
<comment type="caution">
    <text evidence="5">The sequence shown here is derived from an EMBL/GenBank/DDBJ whole genome shotgun (WGS) entry which is preliminary data.</text>
</comment>
<feature type="region of interest" description="Disordered" evidence="3">
    <location>
        <begin position="492"/>
        <end position="516"/>
    </location>
</feature>
<dbReference type="InterPro" id="IPR006600">
    <property type="entry name" value="HTH_CenpB_DNA-bd_dom"/>
</dbReference>
<dbReference type="Gene3D" id="1.10.10.60">
    <property type="entry name" value="Homeodomain-like"/>
    <property type="match status" value="1"/>
</dbReference>
<evidence type="ECO:0000259" key="4">
    <source>
        <dbReference type="PROSITE" id="PS51253"/>
    </source>
</evidence>
<feature type="region of interest" description="Disordered" evidence="3">
    <location>
        <begin position="651"/>
        <end position="673"/>
    </location>
</feature>
<reference evidence="5" key="1">
    <citation type="submission" date="2023-06" db="EMBL/GenBank/DDBJ databases">
        <title>Genomic analysis of the entomopathogenic nematode Steinernema hermaphroditum.</title>
        <authorList>
            <person name="Schwarz E.M."/>
            <person name="Heppert J.K."/>
            <person name="Baniya A."/>
            <person name="Schwartz H.T."/>
            <person name="Tan C.-H."/>
            <person name="Antoshechkin I."/>
            <person name="Sternberg P.W."/>
            <person name="Goodrich-Blair H."/>
            <person name="Dillman A.R."/>
        </authorList>
    </citation>
    <scope>NUCLEOTIDE SEQUENCE</scope>
    <source>
        <strain evidence="5">PS9179</strain>
        <tissue evidence="5">Whole animal</tissue>
    </source>
</reference>
<dbReference type="Proteomes" id="UP001175271">
    <property type="component" value="Unassembled WGS sequence"/>
</dbReference>
<feature type="domain" description="HTH CENPB-type" evidence="4">
    <location>
        <begin position="336"/>
        <end position="407"/>
    </location>
</feature>
<accession>A0AA39I5L6</accession>